<keyword evidence="3" id="KW-0804">Transcription</keyword>
<dbReference type="Pfam" id="PF00440">
    <property type="entry name" value="TetR_N"/>
    <property type="match status" value="1"/>
</dbReference>
<evidence type="ECO:0000313" key="7">
    <source>
        <dbReference type="Proteomes" id="UP001595900"/>
    </source>
</evidence>
<feature type="DNA-binding region" description="H-T-H motif" evidence="4">
    <location>
        <begin position="41"/>
        <end position="60"/>
    </location>
</feature>
<dbReference type="InterPro" id="IPR001647">
    <property type="entry name" value="HTH_TetR"/>
</dbReference>
<evidence type="ECO:0000256" key="3">
    <source>
        <dbReference type="ARBA" id="ARBA00023163"/>
    </source>
</evidence>
<evidence type="ECO:0000256" key="4">
    <source>
        <dbReference type="PROSITE-ProRule" id="PRU00335"/>
    </source>
</evidence>
<dbReference type="SUPFAM" id="SSF46689">
    <property type="entry name" value="Homeodomain-like"/>
    <property type="match status" value="1"/>
</dbReference>
<reference evidence="7" key="1">
    <citation type="journal article" date="2019" name="Int. J. Syst. Evol. Microbiol.">
        <title>The Global Catalogue of Microorganisms (GCM) 10K type strain sequencing project: providing services to taxonomists for standard genome sequencing and annotation.</title>
        <authorList>
            <consortium name="The Broad Institute Genomics Platform"/>
            <consortium name="The Broad Institute Genome Sequencing Center for Infectious Disease"/>
            <person name="Wu L."/>
            <person name="Ma J."/>
        </authorList>
    </citation>
    <scope>NUCLEOTIDE SEQUENCE [LARGE SCALE GENOMIC DNA]</scope>
    <source>
        <strain evidence="7">CGMCC 1.10363</strain>
    </source>
</reference>
<dbReference type="EMBL" id="JBHSCN010000003">
    <property type="protein sequence ID" value="MFC4242660.1"/>
    <property type="molecule type" value="Genomic_DNA"/>
</dbReference>
<dbReference type="PANTHER" id="PTHR30055">
    <property type="entry name" value="HTH-TYPE TRANSCRIPTIONAL REGULATOR RUTR"/>
    <property type="match status" value="1"/>
</dbReference>
<dbReference type="InterPro" id="IPR050109">
    <property type="entry name" value="HTH-type_TetR-like_transc_reg"/>
</dbReference>
<evidence type="ECO:0000256" key="1">
    <source>
        <dbReference type="ARBA" id="ARBA00023015"/>
    </source>
</evidence>
<dbReference type="InterPro" id="IPR011075">
    <property type="entry name" value="TetR_C"/>
</dbReference>
<protein>
    <submittedName>
        <fullName evidence="6">TetR/AcrR family transcriptional regulator</fullName>
    </submittedName>
</protein>
<name>A0ABV8Q5K3_9MICO</name>
<gene>
    <name evidence="6" type="ORF">ACFOYW_04680</name>
</gene>
<comment type="caution">
    <text evidence="6">The sequence shown here is derived from an EMBL/GenBank/DDBJ whole genome shotgun (WGS) entry which is preliminary data.</text>
</comment>
<proteinExistence type="predicted"/>
<evidence type="ECO:0000256" key="2">
    <source>
        <dbReference type="ARBA" id="ARBA00023125"/>
    </source>
</evidence>
<evidence type="ECO:0000313" key="6">
    <source>
        <dbReference type="EMBL" id="MFC4242660.1"/>
    </source>
</evidence>
<keyword evidence="7" id="KW-1185">Reference proteome</keyword>
<sequence length="227" mass="24969">MMTSTGPAERRAGRPRDPGIDAAVLRATVKELESTGYQHLSLAVVAEQAGTTKPALYRRWPSKQQLVLDALSANLGELVTPLTECTLCDFVDGILIFLDAFHRMPPNVLAPLLADCDGDPELRAAFMRTLFDPPRAAVDRVITHALAQGDLRPDVDRSLVLDFLASFVYYRVLFQHESATMDEIESAVSVLLRGMATDFQRLLEIADVRRGNPAVHEHHMHLATAGA</sequence>
<evidence type="ECO:0000259" key="5">
    <source>
        <dbReference type="PROSITE" id="PS50977"/>
    </source>
</evidence>
<organism evidence="6 7">
    <name type="scientific">Gryllotalpicola reticulitermitis</name>
    <dbReference type="NCBI Taxonomy" id="1184153"/>
    <lineage>
        <taxon>Bacteria</taxon>
        <taxon>Bacillati</taxon>
        <taxon>Actinomycetota</taxon>
        <taxon>Actinomycetes</taxon>
        <taxon>Micrococcales</taxon>
        <taxon>Microbacteriaceae</taxon>
        <taxon>Gryllotalpicola</taxon>
    </lineage>
</organism>
<feature type="domain" description="HTH tetR-type" evidence="5">
    <location>
        <begin position="18"/>
        <end position="78"/>
    </location>
</feature>
<dbReference type="RefSeq" id="WP_390227532.1">
    <property type="nucleotide sequence ID" value="NZ_JBHSCN010000003.1"/>
</dbReference>
<dbReference type="PRINTS" id="PR00455">
    <property type="entry name" value="HTHTETR"/>
</dbReference>
<keyword evidence="2 4" id="KW-0238">DNA-binding</keyword>
<dbReference type="PROSITE" id="PS50977">
    <property type="entry name" value="HTH_TETR_2"/>
    <property type="match status" value="1"/>
</dbReference>
<dbReference type="InterPro" id="IPR036271">
    <property type="entry name" value="Tet_transcr_reg_TetR-rel_C_sf"/>
</dbReference>
<keyword evidence="1" id="KW-0805">Transcription regulation</keyword>
<dbReference type="PANTHER" id="PTHR30055:SF148">
    <property type="entry name" value="TETR-FAMILY TRANSCRIPTIONAL REGULATOR"/>
    <property type="match status" value="1"/>
</dbReference>
<dbReference type="Gene3D" id="1.10.10.60">
    <property type="entry name" value="Homeodomain-like"/>
    <property type="match status" value="1"/>
</dbReference>
<dbReference type="Gene3D" id="1.10.357.10">
    <property type="entry name" value="Tetracycline Repressor, domain 2"/>
    <property type="match status" value="1"/>
</dbReference>
<dbReference type="Pfam" id="PF16859">
    <property type="entry name" value="TetR_C_11"/>
    <property type="match status" value="1"/>
</dbReference>
<dbReference type="SUPFAM" id="SSF48498">
    <property type="entry name" value="Tetracyclin repressor-like, C-terminal domain"/>
    <property type="match status" value="1"/>
</dbReference>
<accession>A0ABV8Q5K3</accession>
<dbReference type="Proteomes" id="UP001595900">
    <property type="component" value="Unassembled WGS sequence"/>
</dbReference>
<dbReference type="InterPro" id="IPR009057">
    <property type="entry name" value="Homeodomain-like_sf"/>
</dbReference>